<evidence type="ECO:0000256" key="5">
    <source>
        <dbReference type="ARBA" id="ARBA00022737"/>
    </source>
</evidence>
<proteinExistence type="inferred from homology"/>
<evidence type="ECO:0000256" key="8">
    <source>
        <dbReference type="ARBA" id="ARBA00022825"/>
    </source>
</evidence>
<dbReference type="SUPFAM" id="SSF50156">
    <property type="entry name" value="PDZ domain-like"/>
    <property type="match status" value="2"/>
</dbReference>
<gene>
    <name evidence="12" type="ORF">PS2015_2098</name>
</gene>
<keyword evidence="7" id="KW-0378">Hydrolase</keyword>
<evidence type="ECO:0000256" key="7">
    <source>
        <dbReference type="ARBA" id="ARBA00022801"/>
    </source>
</evidence>
<evidence type="ECO:0000256" key="10">
    <source>
        <dbReference type="PIRSR" id="PIRSR611782-2"/>
    </source>
</evidence>
<keyword evidence="8" id="KW-0720">Serine protease</keyword>
<dbReference type="GO" id="GO:0004252">
    <property type="term" value="F:serine-type endopeptidase activity"/>
    <property type="evidence" value="ECO:0007669"/>
    <property type="project" value="InterPro"/>
</dbReference>
<dbReference type="Pfam" id="PF13365">
    <property type="entry name" value="Trypsin_2"/>
    <property type="match status" value="1"/>
</dbReference>
<evidence type="ECO:0000313" key="13">
    <source>
        <dbReference type="Proteomes" id="UP000065641"/>
    </source>
</evidence>
<dbReference type="PROSITE" id="PS50106">
    <property type="entry name" value="PDZ"/>
    <property type="match status" value="2"/>
</dbReference>
<evidence type="ECO:0000256" key="3">
    <source>
        <dbReference type="ARBA" id="ARBA00022670"/>
    </source>
</evidence>
<dbReference type="PANTHER" id="PTHR22939:SF129">
    <property type="entry name" value="SERINE PROTEASE HTRA2, MITOCHONDRIAL"/>
    <property type="match status" value="1"/>
</dbReference>
<feature type="active site" description="Charge relay system" evidence="9">
    <location>
        <position position="156"/>
    </location>
</feature>
<dbReference type="GO" id="GO:0042597">
    <property type="term" value="C:periplasmic space"/>
    <property type="evidence" value="ECO:0007669"/>
    <property type="project" value="UniProtKB-SubCell"/>
</dbReference>
<dbReference type="AlphaFoldDB" id="A0A0S2KEJ4"/>
<dbReference type="InterPro" id="IPR009003">
    <property type="entry name" value="Peptidase_S1_PA"/>
</dbReference>
<dbReference type="Gene3D" id="2.30.42.10">
    <property type="match status" value="2"/>
</dbReference>
<keyword evidence="5" id="KW-0677">Repeat</keyword>
<dbReference type="InterPro" id="IPR011782">
    <property type="entry name" value="Pept_S1C_Do"/>
</dbReference>
<accession>A0A0S2KEJ4</accession>
<comment type="subcellular location">
    <subcellularLocation>
        <location evidence="1">Periplasm</location>
    </subcellularLocation>
</comment>
<dbReference type="PRINTS" id="PR00834">
    <property type="entry name" value="PROTEASES2C"/>
</dbReference>
<feature type="binding site" evidence="10">
    <location>
        <begin position="228"/>
        <end position="230"/>
    </location>
    <ligand>
        <name>substrate</name>
    </ligand>
</feature>
<keyword evidence="3 12" id="KW-0645">Protease</keyword>
<dbReference type="InterPro" id="IPR036034">
    <property type="entry name" value="PDZ_sf"/>
</dbReference>
<dbReference type="Pfam" id="PF13180">
    <property type="entry name" value="PDZ_2"/>
    <property type="match status" value="1"/>
</dbReference>
<name>A0A0S2KEJ4_9GAMM</name>
<feature type="active site" description="Charge relay system" evidence="9">
    <location>
        <position position="230"/>
    </location>
</feature>
<dbReference type="Proteomes" id="UP000065641">
    <property type="component" value="Chromosome"/>
</dbReference>
<dbReference type="EMBL" id="CP013189">
    <property type="protein sequence ID" value="ALO46737.1"/>
    <property type="molecule type" value="Genomic_DNA"/>
</dbReference>
<keyword evidence="6" id="KW-0574">Periplasm</keyword>
<dbReference type="PANTHER" id="PTHR22939">
    <property type="entry name" value="SERINE PROTEASE FAMILY S1C HTRA-RELATED"/>
    <property type="match status" value="1"/>
</dbReference>
<dbReference type="Pfam" id="PF17820">
    <property type="entry name" value="PDZ_6"/>
    <property type="match status" value="1"/>
</dbReference>
<protein>
    <submittedName>
        <fullName evidence="12">Serine endoprotease DegP (Protease Do), periplasmic</fullName>
    </submittedName>
</protein>
<dbReference type="KEGG" id="pspi:PS2015_2098"/>
<keyword evidence="13" id="KW-1185">Reference proteome</keyword>
<evidence type="ECO:0000256" key="1">
    <source>
        <dbReference type="ARBA" id="ARBA00004418"/>
    </source>
</evidence>
<feature type="binding site" evidence="10">
    <location>
        <position position="126"/>
    </location>
    <ligand>
        <name>substrate</name>
    </ligand>
</feature>
<evidence type="ECO:0000313" key="12">
    <source>
        <dbReference type="EMBL" id="ALO46737.1"/>
    </source>
</evidence>
<sequence>MMSRPATFAIHNKVVLDQVALSKVKARYLAAGVLLGLSLLGGMAAKAETFPSGTQLREVQPLPSLAPMLEQVTPAVVNIAVVKSQRMPDALRFFGQPGEPPVRRSRGAGSGVVVDAEEGLIITNHHVVSDADSISVALADGRVFQAEMLGSDERTDIALLQIDAENLTAIAFANAAEWRVGDYVVAIGNPFGIGQTVTSGIISALGRAGINNENYEDFIQTDAAINVGNSGGALVDLNGELVGINTAIISGSGTSSGVGFAVPVDMVNTVMEHLLRDGEVRRGQLGVIIRDHTPALEQGLQLGADSGALITQVAPDSAAERAGLQVSDLVVAVDGQAIESSRDLRNIVGLAGVGRELTLSIYRDGRRQEVEAFIAGDAMSVGGATNDADRDSRRADDNRFFGALLDTSGGRLQVSNIDQRSPAWAAGLRPGDTIVAFNRREVASLAELNELINEQPSVMALTVQRDDQRLLLIMP</sequence>
<evidence type="ECO:0000259" key="11">
    <source>
        <dbReference type="PROSITE" id="PS50106"/>
    </source>
</evidence>
<organism evidence="12 13">
    <name type="scientific">Pseudohongiella spirulinae</name>
    <dbReference type="NCBI Taxonomy" id="1249552"/>
    <lineage>
        <taxon>Bacteria</taxon>
        <taxon>Pseudomonadati</taxon>
        <taxon>Pseudomonadota</taxon>
        <taxon>Gammaproteobacteria</taxon>
        <taxon>Pseudomonadales</taxon>
        <taxon>Pseudohongiellaceae</taxon>
        <taxon>Pseudohongiella</taxon>
    </lineage>
</organism>
<dbReference type="GO" id="GO:0006508">
    <property type="term" value="P:proteolysis"/>
    <property type="evidence" value="ECO:0007669"/>
    <property type="project" value="UniProtKB-KW"/>
</dbReference>
<keyword evidence="4" id="KW-0732">Signal</keyword>
<dbReference type="InterPro" id="IPR001478">
    <property type="entry name" value="PDZ"/>
</dbReference>
<reference evidence="12 13" key="1">
    <citation type="submission" date="2015-11" db="EMBL/GenBank/DDBJ databases">
        <authorList>
            <person name="Zhang Y."/>
            <person name="Guo Z."/>
        </authorList>
    </citation>
    <scope>NUCLEOTIDE SEQUENCE [LARGE SCALE GENOMIC DNA]</scope>
    <source>
        <strain evidence="12 13">KCTC 32221</strain>
    </source>
</reference>
<dbReference type="SMART" id="SM00228">
    <property type="entry name" value="PDZ"/>
    <property type="match status" value="2"/>
</dbReference>
<dbReference type="InterPro" id="IPR041489">
    <property type="entry name" value="PDZ_6"/>
</dbReference>
<evidence type="ECO:0000256" key="6">
    <source>
        <dbReference type="ARBA" id="ARBA00022764"/>
    </source>
</evidence>
<feature type="domain" description="PDZ" evidence="11">
    <location>
        <begin position="274"/>
        <end position="365"/>
    </location>
</feature>
<dbReference type="InterPro" id="IPR001940">
    <property type="entry name" value="Peptidase_S1C"/>
</dbReference>
<dbReference type="FunFam" id="2.40.10.10:FF:000001">
    <property type="entry name" value="Periplasmic serine protease DegS"/>
    <property type="match status" value="1"/>
</dbReference>
<dbReference type="STRING" id="1249552.PS2015_2098"/>
<dbReference type="NCBIfam" id="TIGR02037">
    <property type="entry name" value="degP_htrA_DO"/>
    <property type="match status" value="1"/>
</dbReference>
<dbReference type="SUPFAM" id="SSF50494">
    <property type="entry name" value="Trypsin-like serine proteases"/>
    <property type="match status" value="1"/>
</dbReference>
<feature type="binding site" evidence="10">
    <location>
        <position position="156"/>
    </location>
    <ligand>
        <name>substrate</name>
    </ligand>
</feature>
<feature type="active site" description="Charge relay system" evidence="9">
    <location>
        <position position="126"/>
    </location>
</feature>
<feature type="domain" description="PDZ" evidence="11">
    <location>
        <begin position="394"/>
        <end position="467"/>
    </location>
</feature>
<comment type="similarity">
    <text evidence="2">Belongs to the peptidase S1C family.</text>
</comment>
<evidence type="ECO:0000256" key="2">
    <source>
        <dbReference type="ARBA" id="ARBA00010541"/>
    </source>
</evidence>
<evidence type="ECO:0000256" key="4">
    <source>
        <dbReference type="ARBA" id="ARBA00022729"/>
    </source>
</evidence>
<evidence type="ECO:0000256" key="9">
    <source>
        <dbReference type="PIRSR" id="PIRSR611782-1"/>
    </source>
</evidence>
<dbReference type="Gene3D" id="2.40.10.120">
    <property type="match status" value="1"/>
</dbReference>